<dbReference type="PANTHER" id="PTHR47062:SF1">
    <property type="entry name" value="SMALL HEAT SHOCK PROTEIN IBPA"/>
    <property type="match status" value="1"/>
</dbReference>
<dbReference type="Gene3D" id="2.60.40.790">
    <property type="match status" value="1"/>
</dbReference>
<organism evidence="2">
    <name type="scientific">freshwater metagenome</name>
    <dbReference type="NCBI Taxonomy" id="449393"/>
    <lineage>
        <taxon>unclassified sequences</taxon>
        <taxon>metagenomes</taxon>
        <taxon>ecological metagenomes</taxon>
    </lineage>
</organism>
<evidence type="ECO:0000259" key="1">
    <source>
        <dbReference type="PROSITE" id="PS01031"/>
    </source>
</evidence>
<feature type="domain" description="SHSP" evidence="1">
    <location>
        <begin position="71"/>
        <end position="185"/>
    </location>
</feature>
<protein>
    <submittedName>
        <fullName evidence="2">Unannotated protein</fullName>
    </submittedName>
</protein>
<accession>A0A6J6DIG1</accession>
<dbReference type="AlphaFoldDB" id="A0A6J6DIG1"/>
<evidence type="ECO:0000313" key="2">
    <source>
        <dbReference type="EMBL" id="CAB4563897.1"/>
    </source>
</evidence>
<dbReference type="PROSITE" id="PS01031">
    <property type="entry name" value="SHSP"/>
    <property type="match status" value="1"/>
</dbReference>
<dbReference type="InterPro" id="IPR002068">
    <property type="entry name" value="A-crystallin/Hsp20_dom"/>
</dbReference>
<gene>
    <name evidence="2" type="ORF">UFOPK1650_00346</name>
</gene>
<dbReference type="EMBL" id="CAEZTJ010000030">
    <property type="protein sequence ID" value="CAB4563897.1"/>
    <property type="molecule type" value="Genomic_DNA"/>
</dbReference>
<dbReference type="Pfam" id="PF00011">
    <property type="entry name" value="HSP20"/>
    <property type="match status" value="1"/>
</dbReference>
<name>A0A6J6DIG1_9ZZZZ</name>
<dbReference type="SUPFAM" id="SSF49764">
    <property type="entry name" value="HSP20-like chaperones"/>
    <property type="match status" value="1"/>
</dbReference>
<reference evidence="2" key="1">
    <citation type="submission" date="2020-05" db="EMBL/GenBank/DDBJ databases">
        <authorList>
            <person name="Chiriac C."/>
            <person name="Salcher M."/>
            <person name="Ghai R."/>
            <person name="Kavagutti S V."/>
        </authorList>
    </citation>
    <scope>NUCLEOTIDE SEQUENCE</scope>
</reference>
<proteinExistence type="predicted"/>
<sequence length="185" mass="20934">MRYRRDRNESEGAQADVSIPLSRRIGAEVIYIVKAQSFLRSPLVSLIVEGEDWLVGFDPIFETMDEESVLEFDGMSGYPASRIIAHRHDGFEVQLSLKGFDQTTPRVKVDDGFLVVTGTKTEYAQHHNQNYLQRGISARGFRRSFQLGRDKCVVGTDLHHGILRIEIEQAEPSSIQPVASWERVG</sequence>
<dbReference type="InterPro" id="IPR008978">
    <property type="entry name" value="HSP20-like_chaperone"/>
</dbReference>
<dbReference type="PANTHER" id="PTHR47062">
    <property type="match status" value="1"/>
</dbReference>